<proteinExistence type="inferred from homology"/>
<dbReference type="GO" id="GO:0046872">
    <property type="term" value="F:metal ion binding"/>
    <property type="evidence" value="ECO:0007669"/>
    <property type="project" value="UniProtKB-KW"/>
</dbReference>
<dbReference type="Gene3D" id="3.90.850.10">
    <property type="entry name" value="Fumarylacetoacetase-like, C-terminal domain"/>
    <property type="match status" value="1"/>
</dbReference>
<reference evidence="4 5" key="1">
    <citation type="submission" date="2016-03" db="EMBL/GenBank/DDBJ databases">
        <title>Acinetobacter genomospecies 28 strain ANC 4149.</title>
        <authorList>
            <person name="Radolfova-Krizova L."/>
            <person name="Nemec A."/>
        </authorList>
    </citation>
    <scope>NUCLEOTIDE SEQUENCE [LARGE SCALE GENOMIC DNA]</scope>
    <source>
        <strain evidence="4 5">ANC 4149</strain>
    </source>
</reference>
<gene>
    <name evidence="4" type="ORF">AZH43_07900</name>
</gene>
<dbReference type="GO" id="GO:0044281">
    <property type="term" value="P:small molecule metabolic process"/>
    <property type="evidence" value="ECO:0007669"/>
    <property type="project" value="UniProtKB-ARBA"/>
</dbReference>
<dbReference type="Proteomes" id="UP000076276">
    <property type="component" value="Unassembled WGS sequence"/>
</dbReference>
<dbReference type="InterPro" id="IPR036663">
    <property type="entry name" value="Fumarylacetoacetase_C_sf"/>
</dbReference>
<comment type="caution">
    <text evidence="4">The sequence shown here is derived from an EMBL/GenBank/DDBJ whole genome shotgun (WGS) entry which is preliminary data.</text>
</comment>
<feature type="domain" description="Fumarylacetoacetase-like C-terminal" evidence="3">
    <location>
        <begin position="74"/>
        <end position="301"/>
    </location>
</feature>
<keyword evidence="5" id="KW-1185">Reference proteome</keyword>
<evidence type="ECO:0000313" key="5">
    <source>
        <dbReference type="Proteomes" id="UP000076276"/>
    </source>
</evidence>
<comment type="similarity">
    <text evidence="1">Belongs to the FAH family.</text>
</comment>
<dbReference type="InterPro" id="IPR051121">
    <property type="entry name" value="FAH"/>
</dbReference>
<dbReference type="GO" id="GO:0016787">
    <property type="term" value="F:hydrolase activity"/>
    <property type="evidence" value="ECO:0007669"/>
    <property type="project" value="UniProtKB-KW"/>
</dbReference>
<evidence type="ECO:0000256" key="2">
    <source>
        <dbReference type="ARBA" id="ARBA00022723"/>
    </source>
</evidence>
<accession>A0A151Y420</accession>
<evidence type="ECO:0000259" key="3">
    <source>
        <dbReference type="Pfam" id="PF01557"/>
    </source>
</evidence>
<dbReference type="AlphaFoldDB" id="A0A151Y420"/>
<dbReference type="RefSeq" id="WP_067667102.1">
    <property type="nucleotide sequence ID" value="NZ_CBCSIK010000008.1"/>
</dbReference>
<sequence length="319" mass="35154">MAVSIVHYRKKDASMAWGILSQDNIAELPTAFSTTAELIEYGYAKLAQDAKNSAVNHSVKDVELLSPITAPSQVMCQGANYRQHMIDSGMNPDAKKFNMFFTKSVASITDPTGQIIKPKHVQLLDYEIELTLVIGKKTTSSVQVNQNNLHEYIAGVCIGNDISARDVQIPETQFYKGKSYRTFCPLGPVLCLFAPEDIHYLDSLNLCLKVNGQIRQQDSTANMVFKPAETLTEYSQVTDFNVGDVLLTGTPSGCALGLPSPLLVKAAYLMPEEKRWALFKKGQAKRSQYLKVGDVIESSIQSADGKINLGIQRHMISAE</sequence>
<organism evidence="4 5">
    <name type="scientific">Acinetobacter pragensis</name>
    <dbReference type="NCBI Taxonomy" id="1806892"/>
    <lineage>
        <taxon>Bacteria</taxon>
        <taxon>Pseudomonadati</taxon>
        <taxon>Pseudomonadota</taxon>
        <taxon>Gammaproteobacteria</taxon>
        <taxon>Moraxellales</taxon>
        <taxon>Moraxellaceae</taxon>
        <taxon>Acinetobacter</taxon>
    </lineage>
</organism>
<evidence type="ECO:0000313" key="4">
    <source>
        <dbReference type="EMBL" id="KYQ72770.1"/>
    </source>
</evidence>
<protein>
    <submittedName>
        <fullName evidence="4">Fumarylacetoacetate hydrolase</fullName>
    </submittedName>
</protein>
<dbReference type="InterPro" id="IPR011234">
    <property type="entry name" value="Fumarylacetoacetase-like_C"/>
</dbReference>
<keyword evidence="4" id="KW-0378">Hydrolase</keyword>
<keyword evidence="2" id="KW-0479">Metal-binding</keyword>
<dbReference type="OrthoDB" id="9805307at2"/>
<evidence type="ECO:0000256" key="1">
    <source>
        <dbReference type="ARBA" id="ARBA00010211"/>
    </source>
</evidence>
<dbReference type="PANTHER" id="PTHR42796:SF4">
    <property type="entry name" value="FUMARYLACETOACETATE HYDROLASE DOMAIN-CONTAINING PROTEIN 2A"/>
    <property type="match status" value="1"/>
</dbReference>
<dbReference type="SUPFAM" id="SSF56529">
    <property type="entry name" value="FAH"/>
    <property type="match status" value="1"/>
</dbReference>
<dbReference type="Pfam" id="PF01557">
    <property type="entry name" value="FAA_hydrolase"/>
    <property type="match status" value="1"/>
</dbReference>
<dbReference type="PANTHER" id="PTHR42796">
    <property type="entry name" value="FUMARYLACETOACETATE HYDROLASE DOMAIN-CONTAINING PROTEIN 2A-RELATED"/>
    <property type="match status" value="1"/>
</dbReference>
<name>A0A151Y420_9GAMM</name>
<dbReference type="EMBL" id="LUAW01000013">
    <property type="protein sequence ID" value="KYQ72770.1"/>
    <property type="molecule type" value="Genomic_DNA"/>
</dbReference>
<dbReference type="STRING" id="1806892.AZH43_07900"/>